<comment type="subunit">
    <text evidence="3 11">Monomer.</text>
</comment>
<proteinExistence type="inferred from homology"/>
<dbReference type="InterPro" id="IPR039787">
    <property type="entry name" value="ENDOU"/>
</dbReference>
<dbReference type="Pfam" id="PF09412">
    <property type="entry name" value="XendoU"/>
    <property type="match status" value="1"/>
</dbReference>
<dbReference type="GO" id="GO:0016787">
    <property type="term" value="F:hydrolase activity"/>
    <property type="evidence" value="ECO:0007669"/>
    <property type="project" value="UniProtKB-KW"/>
</dbReference>
<keyword evidence="10" id="KW-0456">Lyase</keyword>
<keyword evidence="11" id="KW-0732">Signal</keyword>
<dbReference type="PANTHER" id="PTHR12439">
    <property type="entry name" value="PLACENTAL PROTEIN 11-RELATED"/>
    <property type="match status" value="1"/>
</dbReference>
<feature type="signal peptide" evidence="11">
    <location>
        <begin position="1"/>
        <end position="19"/>
    </location>
</feature>
<dbReference type="SUPFAM" id="SSF142877">
    <property type="entry name" value="EndoU-like"/>
    <property type="match status" value="1"/>
</dbReference>
<dbReference type="OrthoDB" id="430326at2759"/>
<comment type="similarity">
    <text evidence="2 11">Belongs to the ENDOU family.</text>
</comment>
<dbReference type="GO" id="GO:0003723">
    <property type="term" value="F:RNA binding"/>
    <property type="evidence" value="ECO:0007669"/>
    <property type="project" value="UniProtKB-UniRule"/>
</dbReference>
<evidence type="ECO:0000259" key="12">
    <source>
        <dbReference type="PROSITE" id="PS51959"/>
    </source>
</evidence>
<evidence type="ECO:0000256" key="7">
    <source>
        <dbReference type="ARBA" id="ARBA00022801"/>
    </source>
</evidence>
<evidence type="ECO:0000256" key="5">
    <source>
        <dbReference type="ARBA" id="ARBA00022723"/>
    </source>
</evidence>
<reference evidence="13 14" key="1">
    <citation type="submission" date="2018-04" db="EMBL/GenBank/DDBJ databases">
        <authorList>
            <person name="Zhang X."/>
            <person name="Yuan J."/>
            <person name="Li F."/>
            <person name="Xiang J."/>
        </authorList>
    </citation>
    <scope>NUCLEOTIDE SEQUENCE [LARGE SCALE GENOMIC DNA]</scope>
    <source>
        <tissue evidence="13">Muscle</tissue>
    </source>
</reference>
<evidence type="ECO:0000313" key="13">
    <source>
        <dbReference type="EMBL" id="ROT66591.1"/>
    </source>
</evidence>
<gene>
    <name evidence="13" type="ORF">C7M84_015390</name>
</gene>
<name>A0A3R7LWS7_PENVA</name>
<dbReference type="PANTHER" id="PTHR12439:SF42">
    <property type="entry name" value="ENDORIBONUCLEASE-RELATED"/>
    <property type="match status" value="1"/>
</dbReference>
<keyword evidence="6 11" id="KW-0255">Endonuclease</keyword>
<dbReference type="GO" id="GO:0046872">
    <property type="term" value="F:metal ion binding"/>
    <property type="evidence" value="ECO:0007669"/>
    <property type="project" value="UniProtKB-UniRule"/>
</dbReference>
<feature type="chain" id="PRO_5026375979" evidence="11">
    <location>
        <begin position="20"/>
        <end position="320"/>
    </location>
</feature>
<evidence type="ECO:0000256" key="6">
    <source>
        <dbReference type="ARBA" id="ARBA00022759"/>
    </source>
</evidence>
<dbReference type="EMBL" id="QCYY01002917">
    <property type="protein sequence ID" value="ROT66591.1"/>
    <property type="molecule type" value="Genomic_DNA"/>
</dbReference>
<evidence type="ECO:0000256" key="3">
    <source>
        <dbReference type="ARBA" id="ARBA00011245"/>
    </source>
</evidence>
<dbReference type="GO" id="GO:0004521">
    <property type="term" value="F:RNA endonuclease activity"/>
    <property type="evidence" value="ECO:0007669"/>
    <property type="project" value="UniProtKB-UniRule"/>
</dbReference>
<dbReference type="AlphaFoldDB" id="A0A3R7LWS7"/>
<comment type="caution">
    <text evidence="13">The sequence shown here is derived from an EMBL/GenBank/DDBJ whole genome shotgun (WGS) entry which is preliminary data.</text>
</comment>
<dbReference type="Proteomes" id="UP000283509">
    <property type="component" value="Unassembled WGS sequence"/>
</dbReference>
<keyword evidence="8 11" id="KW-0694">RNA-binding</keyword>
<dbReference type="GO" id="GO:0016829">
    <property type="term" value="F:lyase activity"/>
    <property type="evidence" value="ECO:0007669"/>
    <property type="project" value="UniProtKB-KW"/>
</dbReference>
<keyword evidence="5 11" id="KW-0479">Metal-binding</keyword>
<evidence type="ECO:0000256" key="11">
    <source>
        <dbReference type="RuleBase" id="RU367085"/>
    </source>
</evidence>
<evidence type="ECO:0000256" key="1">
    <source>
        <dbReference type="ARBA" id="ARBA00001936"/>
    </source>
</evidence>
<evidence type="ECO:0000256" key="4">
    <source>
        <dbReference type="ARBA" id="ARBA00022722"/>
    </source>
</evidence>
<dbReference type="InterPro" id="IPR018998">
    <property type="entry name" value="EndoU_C"/>
</dbReference>
<evidence type="ECO:0000313" key="14">
    <source>
        <dbReference type="Proteomes" id="UP000283509"/>
    </source>
</evidence>
<protein>
    <submittedName>
        <fullName evidence="13">Putative poly(U)-specific endoribonuclease-like</fullName>
    </submittedName>
</protein>
<evidence type="ECO:0000256" key="8">
    <source>
        <dbReference type="ARBA" id="ARBA00022884"/>
    </source>
</evidence>
<dbReference type="InterPro" id="IPR037227">
    <property type="entry name" value="EndoU-like"/>
</dbReference>
<comment type="cofactor">
    <cofactor evidence="1 11">
        <name>Mn(2+)</name>
        <dbReference type="ChEBI" id="CHEBI:29035"/>
    </cofactor>
</comment>
<dbReference type="CDD" id="cd21159">
    <property type="entry name" value="XendoU"/>
    <property type="match status" value="1"/>
</dbReference>
<reference evidence="13 14" key="2">
    <citation type="submission" date="2019-01" db="EMBL/GenBank/DDBJ databases">
        <title>The decoding of complex shrimp genome reveals the adaptation for benthos swimmer, frequently molting mechanism and breeding impact on genome.</title>
        <authorList>
            <person name="Sun Y."/>
            <person name="Gao Y."/>
            <person name="Yu Y."/>
        </authorList>
    </citation>
    <scope>NUCLEOTIDE SEQUENCE [LARGE SCALE GENOMIC DNA]</scope>
    <source>
        <tissue evidence="13">Muscle</tissue>
    </source>
</reference>
<evidence type="ECO:0000256" key="10">
    <source>
        <dbReference type="ARBA" id="ARBA00023239"/>
    </source>
</evidence>
<keyword evidence="14" id="KW-1185">Reference proteome</keyword>
<evidence type="ECO:0000256" key="2">
    <source>
        <dbReference type="ARBA" id="ARBA00010168"/>
    </source>
</evidence>
<feature type="domain" description="EndoU" evidence="12">
    <location>
        <begin position="61"/>
        <end position="320"/>
    </location>
</feature>
<evidence type="ECO:0000256" key="9">
    <source>
        <dbReference type="ARBA" id="ARBA00023211"/>
    </source>
</evidence>
<accession>A0A3R7LWS7</accession>
<keyword evidence="4 11" id="KW-0540">Nuclease</keyword>
<keyword evidence="7 11" id="KW-0378">Hydrolase</keyword>
<keyword evidence="9 11" id="KW-0464">Manganese</keyword>
<sequence>MEGRLICALLLCAVAGTRGCGRSSTTTTIPPAVEPEIIAVTAAGPSEAGSRPGGSRVSLLTKAELHTLSEELLRVDTGVQQPTLNEQGKTSGAATRDLAANPLFGSVPAATMDKETVRLMQSLLDNYEPQVTSREVYTNAEKSEEDQFLDALMRTAVMQTLERNLKRKNIISGSLRTTLKDIWFTQYKRGGSRVSSSGFEHVFVGELKGGKVAGLHNWQNFRKEEEEGDLDYKGYIRLVDLNGKGKIIKVRFVWLNQPKPVGSIFVGVTPELEMALYTACFLAKPDSRCPVKLNNKEFNIQTWSIKLRGKSVIGSAYPDI</sequence>
<organism evidence="13 14">
    <name type="scientific">Penaeus vannamei</name>
    <name type="common">Whiteleg shrimp</name>
    <name type="synonym">Litopenaeus vannamei</name>
    <dbReference type="NCBI Taxonomy" id="6689"/>
    <lineage>
        <taxon>Eukaryota</taxon>
        <taxon>Metazoa</taxon>
        <taxon>Ecdysozoa</taxon>
        <taxon>Arthropoda</taxon>
        <taxon>Crustacea</taxon>
        <taxon>Multicrustacea</taxon>
        <taxon>Malacostraca</taxon>
        <taxon>Eumalacostraca</taxon>
        <taxon>Eucarida</taxon>
        <taxon>Decapoda</taxon>
        <taxon>Dendrobranchiata</taxon>
        <taxon>Penaeoidea</taxon>
        <taxon>Penaeidae</taxon>
        <taxon>Penaeus</taxon>
    </lineage>
</organism>
<dbReference type="PROSITE" id="PS51959">
    <property type="entry name" value="ENDOU"/>
    <property type="match status" value="1"/>
</dbReference>